<feature type="compositionally biased region" description="Pro residues" evidence="1">
    <location>
        <begin position="188"/>
        <end position="203"/>
    </location>
</feature>
<feature type="region of interest" description="Disordered" evidence="1">
    <location>
        <begin position="223"/>
        <end position="276"/>
    </location>
</feature>
<dbReference type="CGD" id="CAL0000168743">
    <property type="gene designation" value="Cd36_60750"/>
</dbReference>
<evidence type="ECO:0000313" key="2">
    <source>
        <dbReference type="CGD" id="CAL0000168743"/>
    </source>
</evidence>
<dbReference type="AlphaFoldDB" id="B9WIG1"/>
<sequence length="728" mass="81501">MSADYHAKMQQMLFNRYTNPTSNVAHEANVTHMTNQGSNAPIATTTTATTTMAPTMNTYYPHPNTNHTSEMNLLTPNIYEYKSNVIDNQGGNDVGYFSTRAAVSVPSSRIDSYNSNNSNTFEEEIDRFTKEHDPNVIPIHGFNHHQESFDGQSTIDNLSLQMPIPPPPPQLQLQQQPIPTLPQQAALPLPPHQQPMPPPPVQPSQPVMQFYDTTQEFVEPMARPQPHRQNTAPASSLSIQNLQQHQLQHQLQQQQQQQTHYNQHQKRSSIKSSDMGLTNRHLNAANDHLHARRESFSHETKPKIKKGRPRKKPVFHLQLDNVKKCVPTITSSQSDSGTDYWNRTPSGHVRRRLASTTMANLANGSNLKSNEDDLKIADKDLSFADRNFAIPTFNLTPSMDPPGNPNGYFELNNTPGVNENLATSGGYFSPAINDNSVNNFNKTFEDYLQEAEKLSDHKGTGDSNNENIANVNQADVVDLQQDTLVTNFTELDIPQNQNMFTPLNFESSIGDDFLSSENEAQLDRDRLYSNEITPQYLTVGSGDEEDDQRSDFRLQLPTLQKTVSSQSGHSPASVGSDSVYSASTGFTPPTTSTATATNTATTTLSKPSKKRVSKGAVCSVCDKYISRDIARHMRIHDEVGRFQCVYPKSMCNHKTQNFNRPYDYKKHLLHSHFVFDDPKGKTANTLTDKLPIMGTCEACGARMIANDWLESHILTKDPKVRCPYSKQS</sequence>
<protein>
    <submittedName>
        <fullName evidence="3">Uncharacterized protein</fullName>
    </submittedName>
</protein>
<dbReference type="RefSeq" id="XP_002420873.1">
    <property type="nucleotide sequence ID" value="XM_002420828.1"/>
</dbReference>
<dbReference type="VEuPathDB" id="FungiDB:CD36_60750"/>
<evidence type="ECO:0000313" key="3">
    <source>
        <dbReference type="EMBL" id="CAX41026.1"/>
    </source>
</evidence>
<evidence type="ECO:0000313" key="4">
    <source>
        <dbReference type="Proteomes" id="UP000002605"/>
    </source>
</evidence>
<gene>
    <name evidence="2" type="ordered locus">Cd36_60750</name>
    <name evidence="3" type="ORF">CD36_60750</name>
</gene>
<feature type="region of interest" description="Disordered" evidence="1">
    <location>
        <begin position="560"/>
        <end position="580"/>
    </location>
</feature>
<dbReference type="EMBL" id="FM992693">
    <property type="protein sequence ID" value="CAX41026.1"/>
    <property type="molecule type" value="Genomic_DNA"/>
</dbReference>
<feature type="region of interest" description="Disordered" evidence="1">
    <location>
        <begin position="290"/>
        <end position="310"/>
    </location>
</feature>
<dbReference type="Proteomes" id="UP000002605">
    <property type="component" value="Chromosome 6"/>
</dbReference>
<dbReference type="HOGENOM" id="CLU_023689_0_0_1"/>
<reference evidence="3 4" key="1">
    <citation type="journal article" date="2009" name="Genome Res.">
        <title>Comparative genomics of the fungal pathogens Candida dubliniensis and Candida albicans.</title>
        <authorList>
            <person name="Jackson A.P."/>
            <person name="Gamble J.A."/>
            <person name="Yeomans T."/>
            <person name="Moran G.P."/>
            <person name="Saunders D."/>
            <person name="Harris D."/>
            <person name="Aslett M."/>
            <person name="Barrell J.F."/>
            <person name="Butler G."/>
            <person name="Citiulo F."/>
            <person name="Coleman D.C."/>
            <person name="de Groot P.W.J."/>
            <person name="Goodwin T.J."/>
            <person name="Quail M.A."/>
            <person name="McQuillan J."/>
            <person name="Munro C.A."/>
            <person name="Pain A."/>
            <person name="Poulter R.T."/>
            <person name="Rajandream M.A."/>
            <person name="Renauld H."/>
            <person name="Spiering M.J."/>
            <person name="Tivey A."/>
            <person name="Gow N.A.R."/>
            <person name="Barrell B."/>
            <person name="Sullivan D.J."/>
            <person name="Berriman M."/>
        </authorList>
    </citation>
    <scope>NUCLEOTIDE SEQUENCE [LARGE SCALE GENOMIC DNA]</scope>
    <source>
        <strain evidence="4">CD36 / ATCC MYA-646 / CBS 7987 / NCPF 3949 / NRRL Y-17841</strain>
    </source>
</reference>
<feature type="region of interest" description="Disordered" evidence="1">
    <location>
        <begin position="183"/>
        <end position="206"/>
    </location>
</feature>
<feature type="compositionally biased region" description="Low complexity" evidence="1">
    <location>
        <begin position="240"/>
        <end position="262"/>
    </location>
</feature>
<dbReference type="eggNOG" id="ENOG502S680">
    <property type="taxonomic scope" value="Eukaryota"/>
</dbReference>
<dbReference type="GeneID" id="8048681"/>
<keyword evidence="4" id="KW-1185">Reference proteome</keyword>
<accession>B9WIG1</accession>
<feature type="compositionally biased region" description="Basic and acidic residues" evidence="1">
    <location>
        <begin position="290"/>
        <end position="302"/>
    </location>
</feature>
<name>B9WIG1_CANDC</name>
<feature type="compositionally biased region" description="Polar residues" evidence="1">
    <location>
        <begin position="227"/>
        <end position="239"/>
    </location>
</feature>
<organism evidence="3 4">
    <name type="scientific">Candida dubliniensis (strain CD36 / ATCC MYA-646 / CBS 7987 / NCPF 3949 / NRRL Y-17841)</name>
    <name type="common">Yeast</name>
    <dbReference type="NCBI Taxonomy" id="573826"/>
    <lineage>
        <taxon>Eukaryota</taxon>
        <taxon>Fungi</taxon>
        <taxon>Dikarya</taxon>
        <taxon>Ascomycota</taxon>
        <taxon>Saccharomycotina</taxon>
        <taxon>Pichiomycetes</taxon>
        <taxon>Debaryomycetaceae</taxon>
        <taxon>Candida/Lodderomyces clade</taxon>
        <taxon>Candida</taxon>
    </lineage>
</organism>
<proteinExistence type="predicted"/>
<dbReference type="KEGG" id="cdu:CD36_60750"/>
<dbReference type="OrthoDB" id="4091477at2759"/>
<evidence type="ECO:0000256" key="1">
    <source>
        <dbReference type="SAM" id="MobiDB-lite"/>
    </source>
</evidence>